<dbReference type="InterPro" id="IPR039420">
    <property type="entry name" value="WalR-like"/>
</dbReference>
<dbReference type="EMBL" id="JAMQOL010000049">
    <property type="protein sequence ID" value="MCM4082504.1"/>
    <property type="molecule type" value="Genomic_DNA"/>
</dbReference>
<keyword evidence="3" id="KW-0238">DNA-binding</keyword>
<keyword evidence="2" id="KW-0902">Two-component regulatory system</keyword>
<evidence type="ECO:0000256" key="1">
    <source>
        <dbReference type="ARBA" id="ARBA00022553"/>
    </source>
</evidence>
<reference evidence="7 8" key="1">
    <citation type="submission" date="2022-06" db="EMBL/GenBank/DDBJ databases">
        <title>Actinoplanes abujensis sp. nov., isolated from Nigerian arid soil.</title>
        <authorList>
            <person name="Ding P."/>
        </authorList>
    </citation>
    <scope>NUCLEOTIDE SEQUENCE [LARGE SCALE GENOMIC DNA]</scope>
    <source>
        <strain evidence="8">TRM88002</strain>
    </source>
</reference>
<evidence type="ECO:0000313" key="8">
    <source>
        <dbReference type="Proteomes" id="UP001523216"/>
    </source>
</evidence>
<organism evidence="7 8">
    <name type="scientific">Paractinoplanes hotanensis</name>
    <dbReference type="NCBI Taxonomy" id="2906497"/>
    <lineage>
        <taxon>Bacteria</taxon>
        <taxon>Bacillati</taxon>
        <taxon>Actinomycetota</taxon>
        <taxon>Actinomycetes</taxon>
        <taxon>Micromonosporales</taxon>
        <taxon>Micromonosporaceae</taxon>
        <taxon>Paractinoplanes</taxon>
    </lineage>
</organism>
<dbReference type="Proteomes" id="UP001523216">
    <property type="component" value="Unassembled WGS sequence"/>
</dbReference>
<feature type="domain" description="Response regulatory" evidence="6">
    <location>
        <begin position="3"/>
        <end position="112"/>
    </location>
</feature>
<keyword evidence="1 4" id="KW-0597">Phosphoprotein</keyword>
<proteinExistence type="predicted"/>
<name>A0ABT0YB24_9ACTN</name>
<dbReference type="PANTHER" id="PTHR48111">
    <property type="entry name" value="REGULATOR OF RPOS"/>
    <property type="match status" value="1"/>
</dbReference>
<feature type="region of interest" description="Disordered" evidence="5">
    <location>
        <begin position="202"/>
        <end position="248"/>
    </location>
</feature>
<evidence type="ECO:0000256" key="4">
    <source>
        <dbReference type="PROSITE-ProRule" id="PRU00169"/>
    </source>
</evidence>
<evidence type="ECO:0000256" key="5">
    <source>
        <dbReference type="SAM" id="MobiDB-lite"/>
    </source>
</evidence>
<dbReference type="InterPro" id="IPR011006">
    <property type="entry name" value="CheY-like_superfamily"/>
</dbReference>
<evidence type="ECO:0000256" key="2">
    <source>
        <dbReference type="ARBA" id="ARBA00023012"/>
    </source>
</evidence>
<gene>
    <name evidence="7" type="ORF">LXN57_33550</name>
</gene>
<evidence type="ECO:0000259" key="6">
    <source>
        <dbReference type="PROSITE" id="PS50110"/>
    </source>
</evidence>
<evidence type="ECO:0000256" key="3">
    <source>
        <dbReference type="ARBA" id="ARBA00023125"/>
    </source>
</evidence>
<dbReference type="Pfam" id="PF00072">
    <property type="entry name" value="Response_reg"/>
    <property type="match status" value="1"/>
</dbReference>
<dbReference type="SMART" id="SM00448">
    <property type="entry name" value="REC"/>
    <property type="match status" value="1"/>
</dbReference>
<comment type="caution">
    <text evidence="7">The sequence shown here is derived from an EMBL/GenBank/DDBJ whole genome shotgun (WGS) entry which is preliminary data.</text>
</comment>
<dbReference type="InterPro" id="IPR001789">
    <property type="entry name" value="Sig_transdc_resp-reg_receiver"/>
</dbReference>
<accession>A0ABT0YB24</accession>
<keyword evidence="8" id="KW-1185">Reference proteome</keyword>
<evidence type="ECO:0000313" key="7">
    <source>
        <dbReference type="EMBL" id="MCM4082504.1"/>
    </source>
</evidence>
<sequence length="400" mass="43818">MVRVLLVEDDESIAEPLADGLSRYGITTDRVGTGAAALSAPLRNFVLLDLGLPDIDGIDVCRRLRQVSDVPIIMLTARGDETDRRGSAARLNGARRRPAGHHPLAHHDLLDPAFTGYEKPVAARPQPLRQFALFHLPQRLARGGGDEQVTAVPGDGPVAVGQERRRPGGPAEQAEERAGTGIEFHNAGIGGHQCPHRGDVSGDAVRTAGQPRLPHQASRHVHPEHPAVRGAGENPARHRRRPPGGGETRRVMVLDGHRPVDVAAQPNHGNPRVGRHVSRGRVLHGRLHIPHSVNCQLRRRRGCHLARDVRLRDGQTLVRDRDDLAGDRVDVRGAQPGATDELHHENVAAELVRDPHAGHPVATGLPQDRVHRPGDVRRRPRFLRCCLCHVNLHRISRTQR</sequence>
<dbReference type="RefSeq" id="WP_251802377.1">
    <property type="nucleotide sequence ID" value="NZ_JAMQOL010000049.1"/>
</dbReference>
<feature type="region of interest" description="Disordered" evidence="5">
    <location>
        <begin position="145"/>
        <end position="177"/>
    </location>
</feature>
<dbReference type="CDD" id="cd17574">
    <property type="entry name" value="REC_OmpR"/>
    <property type="match status" value="1"/>
</dbReference>
<dbReference type="Gene3D" id="3.40.50.2300">
    <property type="match status" value="1"/>
</dbReference>
<dbReference type="SUPFAM" id="SSF52172">
    <property type="entry name" value="CheY-like"/>
    <property type="match status" value="1"/>
</dbReference>
<feature type="modified residue" description="4-aspartylphosphate" evidence="4">
    <location>
        <position position="49"/>
    </location>
</feature>
<dbReference type="PROSITE" id="PS50110">
    <property type="entry name" value="RESPONSE_REGULATORY"/>
    <property type="match status" value="1"/>
</dbReference>
<dbReference type="PANTHER" id="PTHR48111:SF40">
    <property type="entry name" value="PHOSPHATE REGULON TRANSCRIPTIONAL REGULATORY PROTEIN PHOB"/>
    <property type="match status" value="1"/>
</dbReference>
<protein>
    <submittedName>
        <fullName evidence="7">Response regulator</fullName>
    </submittedName>
</protein>